<dbReference type="GO" id="GO:0005524">
    <property type="term" value="F:ATP binding"/>
    <property type="evidence" value="ECO:0007669"/>
    <property type="project" value="UniProtKB-KW"/>
</dbReference>
<keyword evidence="1" id="KW-0808">Transferase</keyword>
<proteinExistence type="predicted"/>
<dbReference type="InterPro" id="IPR011009">
    <property type="entry name" value="Kinase-like_dom_sf"/>
</dbReference>
<reference evidence="6 7" key="1">
    <citation type="journal article" date="2013" name="Proc. Natl. Acad. Sci. U.S.A.">
        <title>Genome of an arbuscular mycorrhizal fungus provides insight into the oldest plant symbiosis.</title>
        <authorList>
            <person name="Tisserant E."/>
            <person name="Malbreil M."/>
            <person name="Kuo A."/>
            <person name="Kohler A."/>
            <person name="Symeonidi A."/>
            <person name="Balestrini R."/>
            <person name="Charron P."/>
            <person name="Duensing N."/>
            <person name="Frei Dit Frey N."/>
            <person name="Gianinazzi-Pearson V."/>
            <person name="Gilbert L.B."/>
            <person name="Handa Y."/>
            <person name="Herr J.R."/>
            <person name="Hijri M."/>
            <person name="Koul R."/>
            <person name="Kawaguchi M."/>
            <person name="Krajinski F."/>
            <person name="Lammers P.J."/>
            <person name="Masclaux F.G."/>
            <person name="Murat C."/>
            <person name="Morin E."/>
            <person name="Ndikumana S."/>
            <person name="Pagni M."/>
            <person name="Petitpierre D."/>
            <person name="Requena N."/>
            <person name="Rosikiewicz P."/>
            <person name="Riley R."/>
            <person name="Saito K."/>
            <person name="San Clemente H."/>
            <person name="Shapiro H."/>
            <person name="van Tuinen D."/>
            <person name="Becard G."/>
            <person name="Bonfante P."/>
            <person name="Paszkowski U."/>
            <person name="Shachar-Hill Y.Y."/>
            <person name="Tuskan G.A."/>
            <person name="Young P.W."/>
            <person name="Sanders I.R."/>
            <person name="Henrissat B."/>
            <person name="Rensing S.A."/>
            <person name="Grigoriev I.V."/>
            <person name="Corradi N."/>
            <person name="Roux C."/>
            <person name="Martin F."/>
        </authorList>
    </citation>
    <scope>NUCLEOTIDE SEQUENCE [LARGE SCALE GENOMIC DNA]</scope>
    <source>
        <strain evidence="6 7">DAOM 197198</strain>
    </source>
</reference>
<name>A0A2P4PCY1_RHIID</name>
<gene>
    <name evidence="6" type="ORF">GLOIN_2v1784328</name>
</gene>
<reference evidence="6 7" key="2">
    <citation type="journal article" date="2018" name="New Phytol.">
        <title>High intraspecific genome diversity in the model arbuscular mycorrhizal symbiont Rhizophagus irregularis.</title>
        <authorList>
            <person name="Chen E.C.H."/>
            <person name="Morin E."/>
            <person name="Beaudet D."/>
            <person name="Noel J."/>
            <person name="Yildirir G."/>
            <person name="Ndikumana S."/>
            <person name="Charron P."/>
            <person name="St-Onge C."/>
            <person name="Giorgi J."/>
            <person name="Kruger M."/>
            <person name="Marton T."/>
            <person name="Ropars J."/>
            <person name="Grigoriev I.V."/>
            <person name="Hainaut M."/>
            <person name="Henrissat B."/>
            <person name="Roux C."/>
            <person name="Martin F."/>
            <person name="Corradi N."/>
        </authorList>
    </citation>
    <scope>NUCLEOTIDE SEQUENCE [LARGE SCALE GENOMIC DNA]</scope>
    <source>
        <strain evidence="6 7">DAOM 197198</strain>
    </source>
</reference>
<dbReference type="PROSITE" id="PS50011">
    <property type="entry name" value="PROTEIN_KINASE_DOM"/>
    <property type="match status" value="1"/>
</dbReference>
<evidence type="ECO:0000256" key="3">
    <source>
        <dbReference type="ARBA" id="ARBA00022777"/>
    </source>
</evidence>
<evidence type="ECO:0000313" key="6">
    <source>
        <dbReference type="EMBL" id="POG63242.1"/>
    </source>
</evidence>
<dbReference type="Gene3D" id="1.10.510.10">
    <property type="entry name" value="Transferase(Phosphotransferase) domain 1"/>
    <property type="match status" value="1"/>
</dbReference>
<evidence type="ECO:0000313" key="7">
    <source>
        <dbReference type="Proteomes" id="UP000018888"/>
    </source>
</evidence>
<protein>
    <submittedName>
        <fullName evidence="6">Kinase-like domain-containing protein</fullName>
    </submittedName>
</protein>
<dbReference type="AlphaFoldDB" id="A0A2P4PCY1"/>
<accession>A0A2P4PCY1</accession>
<keyword evidence="4" id="KW-0067">ATP-binding</keyword>
<evidence type="ECO:0000256" key="4">
    <source>
        <dbReference type="ARBA" id="ARBA00022840"/>
    </source>
</evidence>
<evidence type="ECO:0000259" key="5">
    <source>
        <dbReference type="PROSITE" id="PS50011"/>
    </source>
</evidence>
<dbReference type="PANTHER" id="PTHR44329">
    <property type="entry name" value="SERINE/THREONINE-PROTEIN KINASE TNNI3K-RELATED"/>
    <property type="match status" value="1"/>
</dbReference>
<dbReference type="Proteomes" id="UP000018888">
    <property type="component" value="Unassembled WGS sequence"/>
</dbReference>
<keyword evidence="7" id="KW-1185">Reference proteome</keyword>
<dbReference type="SUPFAM" id="SSF56112">
    <property type="entry name" value="Protein kinase-like (PK-like)"/>
    <property type="match status" value="1"/>
</dbReference>
<keyword evidence="3" id="KW-0418">Kinase</keyword>
<evidence type="ECO:0000256" key="1">
    <source>
        <dbReference type="ARBA" id="ARBA00022679"/>
    </source>
</evidence>
<dbReference type="EMBL" id="AUPC02000273">
    <property type="protein sequence ID" value="POG63242.1"/>
    <property type="molecule type" value="Genomic_DNA"/>
</dbReference>
<dbReference type="PANTHER" id="PTHR44329:SF288">
    <property type="entry name" value="MITOGEN-ACTIVATED PROTEIN KINASE KINASE KINASE 20"/>
    <property type="match status" value="1"/>
</dbReference>
<sequence length="314" mass="36397">MTEWLNFAVNNRYMSIYPYNEFHNVKYNGNSGGEGRFSRVASAEWPCTNRKVALKNLKNFNVDKFVSEVQMHTQSHSSKNIVRFLGLTKENETGVSYLMVFEYADRNNLRIFLKSLKLDLMIRVKLSLDIAKGLSYLHQLKIIHRDLHSNNIVINQVHSCDQLEFIAKITDFGSAINEEDDDINDKTGVIGQIPFTDPQYLNNPKHYRKNMKSDIYSLGVILWEISSSKAPFENFMADSRGEFRDLCLTFEIINDYRERHTLFTPENFVKLSRQCWDNDPNKRPDIKTVIDDLNSIFAGLPQVLERNATIGKSH</sequence>
<dbReference type="Pfam" id="PF07714">
    <property type="entry name" value="PK_Tyr_Ser-Thr"/>
    <property type="match status" value="1"/>
</dbReference>
<feature type="domain" description="Protein kinase" evidence="5">
    <location>
        <begin position="26"/>
        <end position="297"/>
    </location>
</feature>
<evidence type="ECO:0000256" key="2">
    <source>
        <dbReference type="ARBA" id="ARBA00022741"/>
    </source>
</evidence>
<keyword evidence="2" id="KW-0547">Nucleotide-binding</keyword>
<organism evidence="6 7">
    <name type="scientific">Rhizophagus irregularis (strain DAOM 181602 / DAOM 197198 / MUCL 43194)</name>
    <name type="common">Arbuscular mycorrhizal fungus</name>
    <name type="synonym">Glomus intraradices</name>
    <dbReference type="NCBI Taxonomy" id="747089"/>
    <lineage>
        <taxon>Eukaryota</taxon>
        <taxon>Fungi</taxon>
        <taxon>Fungi incertae sedis</taxon>
        <taxon>Mucoromycota</taxon>
        <taxon>Glomeromycotina</taxon>
        <taxon>Glomeromycetes</taxon>
        <taxon>Glomerales</taxon>
        <taxon>Glomeraceae</taxon>
        <taxon>Rhizophagus</taxon>
    </lineage>
</organism>
<dbReference type="InterPro" id="IPR001245">
    <property type="entry name" value="Ser-Thr/Tyr_kinase_cat_dom"/>
</dbReference>
<dbReference type="GO" id="GO:0004674">
    <property type="term" value="F:protein serine/threonine kinase activity"/>
    <property type="evidence" value="ECO:0007669"/>
    <property type="project" value="TreeGrafter"/>
</dbReference>
<comment type="caution">
    <text evidence="6">The sequence shown here is derived from an EMBL/GenBank/DDBJ whole genome shotgun (WGS) entry which is preliminary data.</text>
</comment>
<dbReference type="InterPro" id="IPR051681">
    <property type="entry name" value="Ser/Thr_Kinases-Pseudokinases"/>
</dbReference>
<dbReference type="VEuPathDB" id="FungiDB:RhiirFUN_012281"/>
<dbReference type="InterPro" id="IPR000719">
    <property type="entry name" value="Prot_kinase_dom"/>
</dbReference>